<dbReference type="InterPro" id="IPR050618">
    <property type="entry name" value="Ubq-SigPath_Reg"/>
</dbReference>
<dbReference type="Pfam" id="PF00622">
    <property type="entry name" value="SPRY"/>
    <property type="match status" value="1"/>
</dbReference>
<organism evidence="3 4">
    <name type="scientific">Dimargaris cristalligena</name>
    <dbReference type="NCBI Taxonomy" id="215637"/>
    <lineage>
        <taxon>Eukaryota</taxon>
        <taxon>Fungi</taxon>
        <taxon>Fungi incertae sedis</taxon>
        <taxon>Zoopagomycota</taxon>
        <taxon>Kickxellomycotina</taxon>
        <taxon>Dimargaritomycetes</taxon>
        <taxon>Dimargaritales</taxon>
        <taxon>Dimargaritaceae</taxon>
        <taxon>Dimargaris</taxon>
    </lineage>
</organism>
<dbReference type="InterPro" id="IPR003877">
    <property type="entry name" value="SPRY_dom"/>
</dbReference>
<accession>A0A4P9ZP53</accession>
<dbReference type="EMBL" id="ML002964">
    <property type="protein sequence ID" value="RKP35087.1"/>
    <property type="molecule type" value="Genomic_DNA"/>
</dbReference>
<feature type="domain" description="B30.2/SPRY" evidence="2">
    <location>
        <begin position="38"/>
        <end position="235"/>
    </location>
</feature>
<dbReference type="SMART" id="SM00449">
    <property type="entry name" value="SPRY"/>
    <property type="match status" value="1"/>
</dbReference>
<evidence type="ECO:0000259" key="2">
    <source>
        <dbReference type="PROSITE" id="PS50188"/>
    </source>
</evidence>
<keyword evidence="3" id="KW-0430">Lectin</keyword>
<evidence type="ECO:0000313" key="4">
    <source>
        <dbReference type="Proteomes" id="UP000268162"/>
    </source>
</evidence>
<dbReference type="SUPFAM" id="SSF49899">
    <property type="entry name" value="Concanavalin A-like lectins/glucanases"/>
    <property type="match status" value="1"/>
</dbReference>
<protein>
    <submittedName>
        <fullName evidence="3">Concanavalin A-like lectin/glucanase domain-containing protein</fullName>
    </submittedName>
</protein>
<dbReference type="Proteomes" id="UP000268162">
    <property type="component" value="Unassembled WGS sequence"/>
</dbReference>
<dbReference type="InterPro" id="IPR001870">
    <property type="entry name" value="B30.2/SPRY"/>
</dbReference>
<dbReference type="PANTHER" id="PTHR12864">
    <property type="entry name" value="RAN BINDING PROTEIN 9-RELATED"/>
    <property type="match status" value="1"/>
</dbReference>
<feature type="region of interest" description="Disordered" evidence="1">
    <location>
        <begin position="273"/>
        <end position="297"/>
    </location>
</feature>
<name>A0A4P9ZP53_9FUNG</name>
<dbReference type="AlphaFoldDB" id="A0A4P9ZP53"/>
<dbReference type="InterPro" id="IPR013320">
    <property type="entry name" value="ConA-like_dom_sf"/>
</dbReference>
<dbReference type="InterPro" id="IPR043136">
    <property type="entry name" value="B30.2/SPRY_sf"/>
</dbReference>
<evidence type="ECO:0000256" key="1">
    <source>
        <dbReference type="SAM" id="MobiDB-lite"/>
    </source>
</evidence>
<dbReference type="STRING" id="215637.A0A4P9ZP53"/>
<gene>
    <name evidence="3" type="ORF">BJ085DRAFT_43256</name>
</gene>
<reference evidence="4" key="1">
    <citation type="journal article" date="2018" name="Nat. Microbiol.">
        <title>Leveraging single-cell genomics to expand the fungal tree of life.</title>
        <authorList>
            <person name="Ahrendt S.R."/>
            <person name="Quandt C.A."/>
            <person name="Ciobanu D."/>
            <person name="Clum A."/>
            <person name="Salamov A."/>
            <person name="Andreopoulos B."/>
            <person name="Cheng J.F."/>
            <person name="Woyke T."/>
            <person name="Pelin A."/>
            <person name="Henrissat B."/>
            <person name="Reynolds N.K."/>
            <person name="Benny G.L."/>
            <person name="Smith M.E."/>
            <person name="James T.Y."/>
            <person name="Grigoriev I.V."/>
        </authorList>
    </citation>
    <scope>NUCLEOTIDE SEQUENCE [LARGE SCALE GENOMIC DNA]</scope>
    <source>
        <strain evidence="4">RSA 468</strain>
    </source>
</reference>
<evidence type="ECO:0000313" key="3">
    <source>
        <dbReference type="EMBL" id="RKP35087.1"/>
    </source>
</evidence>
<proteinExistence type="predicted"/>
<dbReference type="PROSITE" id="PS50188">
    <property type="entry name" value="B302_SPRY"/>
    <property type="match status" value="1"/>
</dbReference>
<sequence length="297" mass="32951">MAELPGSHGATTPQIRQLPHGVSEEDAERYFDSHAGSREGYDLAMAFERTNPYQNSPVSLSPEDRAWIIAQGVSAWRFESHPQASVQVLEPTVVQFTGGESCIQTNLPVPKAKLVYYYEVKVVKMDPGTTVAVGWATRPYPWWRMSGYSRYSIGYHSNQGLIYRNQPFTPLASIDEYSEGDVIGCGFRHRSGKVFFTRNGELMGILNARMFYTVYPTISNTGPCVLQANFGSSEFLLPHANVRHWGFANPEDTRPPPPAYGQDQDTFVVEMAAPPGIDDPTATAGSPTPTEVRWPPV</sequence>
<keyword evidence="4" id="KW-1185">Reference proteome</keyword>
<feature type="region of interest" description="Disordered" evidence="1">
    <location>
        <begin position="1"/>
        <end position="27"/>
    </location>
</feature>
<dbReference type="GO" id="GO:0030246">
    <property type="term" value="F:carbohydrate binding"/>
    <property type="evidence" value="ECO:0007669"/>
    <property type="project" value="UniProtKB-KW"/>
</dbReference>
<dbReference type="Gene3D" id="2.60.120.920">
    <property type="match status" value="1"/>
</dbReference>